<keyword evidence="1" id="KW-0812">Transmembrane</keyword>
<feature type="transmembrane region" description="Helical" evidence="1">
    <location>
        <begin position="31"/>
        <end position="52"/>
    </location>
</feature>
<evidence type="ECO:0000256" key="1">
    <source>
        <dbReference type="SAM" id="Phobius"/>
    </source>
</evidence>
<dbReference type="EMBL" id="JARKIB010000521">
    <property type="protein sequence ID" value="KAJ7702049.1"/>
    <property type="molecule type" value="Genomic_DNA"/>
</dbReference>
<dbReference type="AlphaFoldDB" id="A0AAD7DZT1"/>
<evidence type="ECO:0000313" key="3">
    <source>
        <dbReference type="Proteomes" id="UP001215598"/>
    </source>
</evidence>
<gene>
    <name evidence="2" type="ORF">B0H16DRAFT_1705238</name>
</gene>
<dbReference type="Proteomes" id="UP001215598">
    <property type="component" value="Unassembled WGS sequence"/>
</dbReference>
<accession>A0AAD7DZT1</accession>
<keyword evidence="1" id="KW-0472">Membrane</keyword>
<keyword evidence="1" id="KW-1133">Transmembrane helix</keyword>
<evidence type="ECO:0000313" key="2">
    <source>
        <dbReference type="EMBL" id="KAJ7702049.1"/>
    </source>
</evidence>
<sequence>MHEGGGKLAQDHAHWHLGGGLGWRWFADADAWRVVLVLLSLGPSLYLLLVAVSHRCTGKWARDGSGEAVDALGQAAIARLQQLIAPVCRTSESNCGRKRQVWSATKYSPALLPLPHHVDELRTGLPGDSYALLLDALASSGLLVPATRCPLPRTRATTAK</sequence>
<reference evidence="2" key="1">
    <citation type="submission" date="2023-03" db="EMBL/GenBank/DDBJ databases">
        <title>Massive genome expansion in bonnet fungi (Mycena s.s.) driven by repeated elements and novel gene families across ecological guilds.</title>
        <authorList>
            <consortium name="Lawrence Berkeley National Laboratory"/>
            <person name="Harder C.B."/>
            <person name="Miyauchi S."/>
            <person name="Viragh M."/>
            <person name="Kuo A."/>
            <person name="Thoen E."/>
            <person name="Andreopoulos B."/>
            <person name="Lu D."/>
            <person name="Skrede I."/>
            <person name="Drula E."/>
            <person name="Henrissat B."/>
            <person name="Morin E."/>
            <person name="Kohler A."/>
            <person name="Barry K."/>
            <person name="LaButti K."/>
            <person name="Morin E."/>
            <person name="Salamov A."/>
            <person name="Lipzen A."/>
            <person name="Mereny Z."/>
            <person name="Hegedus B."/>
            <person name="Baldrian P."/>
            <person name="Stursova M."/>
            <person name="Weitz H."/>
            <person name="Taylor A."/>
            <person name="Grigoriev I.V."/>
            <person name="Nagy L.G."/>
            <person name="Martin F."/>
            <person name="Kauserud H."/>
        </authorList>
    </citation>
    <scope>NUCLEOTIDE SEQUENCE</scope>
    <source>
        <strain evidence="2">CBHHK182m</strain>
    </source>
</reference>
<comment type="caution">
    <text evidence="2">The sequence shown here is derived from an EMBL/GenBank/DDBJ whole genome shotgun (WGS) entry which is preliminary data.</text>
</comment>
<keyword evidence="3" id="KW-1185">Reference proteome</keyword>
<protein>
    <submittedName>
        <fullName evidence="2">Uncharacterized protein</fullName>
    </submittedName>
</protein>
<name>A0AAD7DZT1_9AGAR</name>
<organism evidence="2 3">
    <name type="scientific">Mycena metata</name>
    <dbReference type="NCBI Taxonomy" id="1033252"/>
    <lineage>
        <taxon>Eukaryota</taxon>
        <taxon>Fungi</taxon>
        <taxon>Dikarya</taxon>
        <taxon>Basidiomycota</taxon>
        <taxon>Agaricomycotina</taxon>
        <taxon>Agaricomycetes</taxon>
        <taxon>Agaricomycetidae</taxon>
        <taxon>Agaricales</taxon>
        <taxon>Marasmiineae</taxon>
        <taxon>Mycenaceae</taxon>
        <taxon>Mycena</taxon>
    </lineage>
</organism>
<proteinExistence type="predicted"/>